<evidence type="ECO:0000256" key="1">
    <source>
        <dbReference type="ARBA" id="ARBA00023015"/>
    </source>
</evidence>
<dbReference type="InterPro" id="IPR036388">
    <property type="entry name" value="WH-like_DNA-bd_sf"/>
</dbReference>
<name>A0A6P2C538_9ACTN</name>
<dbReference type="CDD" id="cd07377">
    <property type="entry name" value="WHTH_GntR"/>
    <property type="match status" value="1"/>
</dbReference>
<dbReference type="PROSITE" id="PS50949">
    <property type="entry name" value="HTH_GNTR"/>
    <property type="match status" value="1"/>
</dbReference>
<dbReference type="GO" id="GO:0003700">
    <property type="term" value="F:DNA-binding transcription factor activity"/>
    <property type="evidence" value="ECO:0007669"/>
    <property type="project" value="InterPro"/>
</dbReference>
<dbReference type="Gene3D" id="1.10.10.10">
    <property type="entry name" value="Winged helix-like DNA-binding domain superfamily/Winged helix DNA-binding domain"/>
    <property type="match status" value="1"/>
</dbReference>
<dbReference type="InterPro" id="IPR000524">
    <property type="entry name" value="Tscrpt_reg_HTH_GntR"/>
</dbReference>
<dbReference type="Pfam" id="PF00392">
    <property type="entry name" value="GntR"/>
    <property type="match status" value="1"/>
</dbReference>
<feature type="domain" description="HTH gntR-type" evidence="4">
    <location>
        <begin position="31"/>
        <end position="101"/>
    </location>
</feature>
<dbReference type="AlphaFoldDB" id="A0A6P2C538"/>
<dbReference type="RefSeq" id="WP_145852974.1">
    <property type="nucleotide sequence ID" value="NZ_RPFW01000002.1"/>
</dbReference>
<dbReference type="PANTHER" id="PTHR43537">
    <property type="entry name" value="TRANSCRIPTIONAL REGULATOR, GNTR FAMILY"/>
    <property type="match status" value="1"/>
</dbReference>
<protein>
    <submittedName>
        <fullName evidence="5">FadR family transcriptional regulator</fullName>
    </submittedName>
</protein>
<dbReference type="SMART" id="SM00345">
    <property type="entry name" value="HTH_GNTR"/>
    <property type="match status" value="1"/>
</dbReference>
<evidence type="ECO:0000256" key="2">
    <source>
        <dbReference type="ARBA" id="ARBA00023125"/>
    </source>
</evidence>
<dbReference type="InterPro" id="IPR011711">
    <property type="entry name" value="GntR_C"/>
</dbReference>
<dbReference type="InterPro" id="IPR008920">
    <property type="entry name" value="TF_FadR/GntR_C"/>
</dbReference>
<proteinExistence type="predicted"/>
<comment type="caution">
    <text evidence="5">The sequence shown here is derived from an EMBL/GenBank/DDBJ whole genome shotgun (WGS) entry which is preliminary data.</text>
</comment>
<accession>A0A6P2C538</accession>
<keyword evidence="1" id="KW-0805">Transcription regulation</keyword>
<keyword evidence="2" id="KW-0238">DNA-binding</keyword>
<gene>
    <name evidence="5" type="ORF">EAS64_11855</name>
</gene>
<dbReference type="SMART" id="SM00895">
    <property type="entry name" value="FCD"/>
    <property type="match status" value="1"/>
</dbReference>
<keyword evidence="6" id="KW-1185">Reference proteome</keyword>
<dbReference type="EMBL" id="RPFW01000002">
    <property type="protein sequence ID" value="TVZ05271.1"/>
    <property type="molecule type" value="Genomic_DNA"/>
</dbReference>
<dbReference type="OrthoDB" id="4535513at2"/>
<dbReference type="PRINTS" id="PR00035">
    <property type="entry name" value="HTHGNTR"/>
</dbReference>
<evidence type="ECO:0000259" key="4">
    <source>
        <dbReference type="PROSITE" id="PS50949"/>
    </source>
</evidence>
<sequence>MPYPTGSGAGAADGVRRLVHPAPLSEPVQRASAPSEVTDRLLAAIAIGEFLPGERLPAERTLAQMLGVARSTVHDALHQLRDAGVVEIRLGRSGGAVVRSDWTPESAGAVARTLSVQRPQLGELFDLRRLVEGMIARAAAERRTPDDVRQLENGLLACRRARSSKEAHAADQSIHRAVASATQNTHVLAMRESILATITLGIGIEPYSATHYDQALNEHTELVEAIIAGDVDGAGGIAERHFEITRDVVQRVLDRPDTP</sequence>
<dbReference type="GO" id="GO:0003677">
    <property type="term" value="F:DNA binding"/>
    <property type="evidence" value="ECO:0007669"/>
    <property type="project" value="UniProtKB-KW"/>
</dbReference>
<keyword evidence="3" id="KW-0804">Transcription</keyword>
<reference evidence="5 6" key="1">
    <citation type="submission" date="2018-11" db="EMBL/GenBank/DDBJ databases">
        <title>Trebonia kvetii gen.nov., sp.nov., a novel acidophilic actinobacterium, and proposal of the new actinobacterial family Treboniaceae fam. nov.</title>
        <authorList>
            <person name="Rapoport D."/>
            <person name="Sagova-Mareckova M."/>
            <person name="Sedlacek I."/>
            <person name="Provaznik J."/>
            <person name="Kralova S."/>
            <person name="Pavlinic D."/>
            <person name="Benes V."/>
            <person name="Kopecky J."/>
        </authorList>
    </citation>
    <scope>NUCLEOTIDE SEQUENCE [LARGE SCALE GENOMIC DNA]</scope>
    <source>
        <strain evidence="5 6">15Tr583</strain>
    </source>
</reference>
<dbReference type="Proteomes" id="UP000460272">
    <property type="component" value="Unassembled WGS sequence"/>
</dbReference>
<dbReference type="SUPFAM" id="SSF46785">
    <property type="entry name" value="Winged helix' DNA-binding domain"/>
    <property type="match status" value="1"/>
</dbReference>
<evidence type="ECO:0000256" key="3">
    <source>
        <dbReference type="ARBA" id="ARBA00023163"/>
    </source>
</evidence>
<dbReference type="PANTHER" id="PTHR43537:SF24">
    <property type="entry name" value="GLUCONATE OPERON TRANSCRIPTIONAL REPRESSOR"/>
    <property type="match status" value="1"/>
</dbReference>
<organism evidence="5 6">
    <name type="scientific">Trebonia kvetii</name>
    <dbReference type="NCBI Taxonomy" id="2480626"/>
    <lineage>
        <taxon>Bacteria</taxon>
        <taxon>Bacillati</taxon>
        <taxon>Actinomycetota</taxon>
        <taxon>Actinomycetes</taxon>
        <taxon>Streptosporangiales</taxon>
        <taxon>Treboniaceae</taxon>
        <taxon>Trebonia</taxon>
    </lineage>
</organism>
<dbReference type="Gene3D" id="1.20.120.530">
    <property type="entry name" value="GntR ligand-binding domain-like"/>
    <property type="match status" value="1"/>
</dbReference>
<evidence type="ECO:0000313" key="5">
    <source>
        <dbReference type="EMBL" id="TVZ05271.1"/>
    </source>
</evidence>
<dbReference type="Pfam" id="PF07729">
    <property type="entry name" value="FCD"/>
    <property type="match status" value="1"/>
</dbReference>
<dbReference type="InterPro" id="IPR036390">
    <property type="entry name" value="WH_DNA-bd_sf"/>
</dbReference>
<evidence type="ECO:0000313" key="6">
    <source>
        <dbReference type="Proteomes" id="UP000460272"/>
    </source>
</evidence>
<dbReference type="SUPFAM" id="SSF48008">
    <property type="entry name" value="GntR ligand-binding domain-like"/>
    <property type="match status" value="1"/>
</dbReference>